<dbReference type="NCBIfam" id="NF004042">
    <property type="entry name" value="PRK05550.1"/>
    <property type="match status" value="1"/>
</dbReference>
<dbReference type="PANTHER" id="PTHR43774:SF1">
    <property type="entry name" value="PEPTIDE METHIONINE SULFOXIDE REDUCTASE MSRA 2"/>
    <property type="match status" value="1"/>
</dbReference>
<dbReference type="EMBL" id="LT630450">
    <property type="protein sequence ID" value="SFV73100.1"/>
    <property type="molecule type" value="Genomic_DNA"/>
</dbReference>
<feature type="chain" id="PRO_5013040808" description="Peptide methionine sulfoxide reductase MsrA" evidence="8">
    <location>
        <begin position="30"/>
        <end position="361"/>
    </location>
</feature>
<dbReference type="Gene3D" id="3.30.1060.10">
    <property type="entry name" value="Peptide methionine sulphoxide reductase MsrA"/>
    <property type="match status" value="1"/>
</dbReference>
<feature type="signal peptide" evidence="8">
    <location>
        <begin position="1"/>
        <end position="29"/>
    </location>
</feature>
<dbReference type="PROSITE" id="PS51790">
    <property type="entry name" value="MSRB"/>
    <property type="match status" value="1"/>
</dbReference>
<accession>A0A1K1LED8</accession>
<comment type="catalytic activity">
    <reaction evidence="4 7">
        <text>L-methionyl-[protein] + [thioredoxin]-disulfide + H2O = L-methionyl-(S)-S-oxide-[protein] + [thioredoxin]-dithiol</text>
        <dbReference type="Rhea" id="RHEA:14217"/>
        <dbReference type="Rhea" id="RHEA-COMP:10698"/>
        <dbReference type="Rhea" id="RHEA-COMP:10700"/>
        <dbReference type="Rhea" id="RHEA-COMP:12313"/>
        <dbReference type="Rhea" id="RHEA-COMP:12315"/>
        <dbReference type="ChEBI" id="CHEBI:15377"/>
        <dbReference type="ChEBI" id="CHEBI:16044"/>
        <dbReference type="ChEBI" id="CHEBI:29950"/>
        <dbReference type="ChEBI" id="CHEBI:44120"/>
        <dbReference type="ChEBI" id="CHEBI:50058"/>
        <dbReference type="EC" id="1.8.4.11"/>
    </reaction>
</comment>
<proteinExistence type="inferred from homology"/>
<dbReference type="GO" id="GO:0033743">
    <property type="term" value="F:peptide-methionine (R)-S-oxide reductase activity"/>
    <property type="evidence" value="ECO:0007669"/>
    <property type="project" value="UniProtKB-EC"/>
</dbReference>
<comment type="catalytic activity">
    <reaction evidence="6 7">
        <text>[thioredoxin]-disulfide + L-methionine + H2O = L-methionine (S)-S-oxide + [thioredoxin]-dithiol</text>
        <dbReference type="Rhea" id="RHEA:19993"/>
        <dbReference type="Rhea" id="RHEA-COMP:10698"/>
        <dbReference type="Rhea" id="RHEA-COMP:10700"/>
        <dbReference type="ChEBI" id="CHEBI:15377"/>
        <dbReference type="ChEBI" id="CHEBI:29950"/>
        <dbReference type="ChEBI" id="CHEBI:50058"/>
        <dbReference type="ChEBI" id="CHEBI:57844"/>
        <dbReference type="ChEBI" id="CHEBI:58772"/>
        <dbReference type="EC" id="1.8.4.11"/>
    </reaction>
</comment>
<feature type="domain" description="MsrB" evidence="9">
    <location>
        <begin position="57"/>
        <end position="177"/>
    </location>
</feature>
<evidence type="ECO:0000256" key="2">
    <source>
        <dbReference type="ARBA" id="ARBA00023268"/>
    </source>
</evidence>
<dbReference type="Proteomes" id="UP000186323">
    <property type="component" value="Chromosome I"/>
</dbReference>
<evidence type="ECO:0000313" key="10">
    <source>
        <dbReference type="EMBL" id="SFV73100.1"/>
    </source>
</evidence>
<feature type="active site" evidence="7">
    <location>
        <position position="204"/>
    </location>
</feature>
<keyword evidence="8" id="KW-0732">Signal</keyword>
<dbReference type="SUPFAM" id="SSF55068">
    <property type="entry name" value="Peptide methionine sulfoxide reductase"/>
    <property type="match status" value="1"/>
</dbReference>
<dbReference type="AlphaFoldDB" id="A0A1K1LED8"/>
<dbReference type="InterPro" id="IPR002579">
    <property type="entry name" value="Met_Sox_Rdtase_MsrB_dom"/>
</dbReference>
<evidence type="ECO:0000256" key="7">
    <source>
        <dbReference type="HAMAP-Rule" id="MF_01401"/>
    </source>
</evidence>
<dbReference type="InterPro" id="IPR036509">
    <property type="entry name" value="Met_Sox_Rdtase_MsrA_sf"/>
</dbReference>
<dbReference type="NCBIfam" id="TIGR00401">
    <property type="entry name" value="msrA"/>
    <property type="match status" value="1"/>
</dbReference>
<evidence type="ECO:0000256" key="3">
    <source>
        <dbReference type="ARBA" id="ARBA00024679"/>
    </source>
</evidence>
<dbReference type="NCBIfam" id="NF004036">
    <property type="entry name" value="PRK05508.1"/>
    <property type="match status" value="1"/>
</dbReference>
<dbReference type="KEGG" id="dpg:DESPIGER_1249"/>
<dbReference type="Pfam" id="PF01625">
    <property type="entry name" value="PMSR"/>
    <property type="match status" value="1"/>
</dbReference>
<dbReference type="HAMAP" id="MF_01401">
    <property type="entry name" value="MsrA"/>
    <property type="match status" value="1"/>
</dbReference>
<dbReference type="Gene3D" id="2.170.150.20">
    <property type="entry name" value="Peptide methionine sulfoxide reductase"/>
    <property type="match status" value="1"/>
</dbReference>
<comment type="catalytic activity">
    <reaction evidence="5">
        <text>L-methionyl-[protein] + [thioredoxin]-disulfide + H2O = L-methionyl-(R)-S-oxide-[protein] + [thioredoxin]-dithiol</text>
        <dbReference type="Rhea" id="RHEA:24164"/>
        <dbReference type="Rhea" id="RHEA-COMP:10698"/>
        <dbReference type="Rhea" id="RHEA-COMP:10700"/>
        <dbReference type="Rhea" id="RHEA-COMP:12313"/>
        <dbReference type="Rhea" id="RHEA-COMP:12314"/>
        <dbReference type="ChEBI" id="CHEBI:15377"/>
        <dbReference type="ChEBI" id="CHEBI:16044"/>
        <dbReference type="ChEBI" id="CHEBI:29950"/>
        <dbReference type="ChEBI" id="CHEBI:45764"/>
        <dbReference type="ChEBI" id="CHEBI:50058"/>
        <dbReference type="EC" id="1.8.4.12"/>
    </reaction>
</comment>
<evidence type="ECO:0000256" key="4">
    <source>
        <dbReference type="ARBA" id="ARBA00047806"/>
    </source>
</evidence>
<sequence>MYGYPCARRAFSFFILALVLAVSGTGAVAAEFSRPTFDPLREKAPMNDSGFRIIARGDAAVPPLTPREADIILRKATEAPWSGEYEKNTAAGTYLCRQCGVALYRSSDKFDSGCGWPAFDDALPGMVRRQPDADGRRVEIVCDHCGAHLGHVFEGEGLTAKNTRHCVNSLSMRFAPAGSDKEKLGLALYEQVRHTQVAVLAGGCFWGVEDALSRLPGVVDVRSGYTGGHTDRPSYEDVCRGDTGHAEAVLVRFDPEKISYEAVVRRFFEVHDPTQLDRQGPDVGSQYRSAVFWLDESQKRTAQKLMDELRGLGYDVVTRLEKAGAFYEAEAYHQDFARRTGRGGCHLAVPRFERRADGSPR</sequence>
<evidence type="ECO:0000256" key="5">
    <source>
        <dbReference type="ARBA" id="ARBA00048488"/>
    </source>
</evidence>
<evidence type="ECO:0000256" key="1">
    <source>
        <dbReference type="ARBA" id="ARBA00023002"/>
    </source>
</evidence>
<comment type="similarity">
    <text evidence="7">Belongs to the MsrA Met sulfoxide reductase family.</text>
</comment>
<dbReference type="PANTHER" id="PTHR43774">
    <property type="entry name" value="PEPTIDE METHIONINE SULFOXIDE REDUCTASE"/>
    <property type="match status" value="1"/>
</dbReference>
<keyword evidence="11" id="KW-1185">Reference proteome</keyword>
<keyword evidence="1 7" id="KW-0560">Oxidoreductase</keyword>
<organism evidence="10 11">
    <name type="scientific">Desulfovibrio piger</name>
    <dbReference type="NCBI Taxonomy" id="901"/>
    <lineage>
        <taxon>Bacteria</taxon>
        <taxon>Pseudomonadati</taxon>
        <taxon>Thermodesulfobacteriota</taxon>
        <taxon>Desulfovibrionia</taxon>
        <taxon>Desulfovibrionales</taxon>
        <taxon>Desulfovibrionaceae</taxon>
        <taxon>Desulfovibrio</taxon>
    </lineage>
</organism>
<evidence type="ECO:0000313" key="11">
    <source>
        <dbReference type="Proteomes" id="UP000186323"/>
    </source>
</evidence>
<keyword evidence="2" id="KW-0511">Multifunctional enzyme</keyword>
<dbReference type="RefSeq" id="WP_231927649.1">
    <property type="nucleotide sequence ID" value="NZ_JAJXMQ010000059.1"/>
</dbReference>
<name>A0A1K1LED8_9BACT</name>
<dbReference type="EC" id="1.8.4.11" evidence="7"/>
<dbReference type="InterPro" id="IPR002569">
    <property type="entry name" value="Met_Sox_Rdtase_MsrA_dom"/>
</dbReference>
<dbReference type="SUPFAM" id="SSF51316">
    <property type="entry name" value="Mss4-like"/>
    <property type="match status" value="1"/>
</dbReference>
<evidence type="ECO:0000259" key="9">
    <source>
        <dbReference type="PROSITE" id="PS51790"/>
    </source>
</evidence>
<dbReference type="GO" id="GO:0008113">
    <property type="term" value="F:peptide-methionine (S)-S-oxide reductase activity"/>
    <property type="evidence" value="ECO:0007669"/>
    <property type="project" value="UniProtKB-UniRule"/>
</dbReference>
<evidence type="ECO:0000256" key="8">
    <source>
        <dbReference type="SAM" id="SignalP"/>
    </source>
</evidence>
<dbReference type="GO" id="GO:0033744">
    <property type="term" value="F:L-methionine:thioredoxin-disulfide S-oxidoreductase activity"/>
    <property type="evidence" value="ECO:0007669"/>
    <property type="project" value="RHEA"/>
</dbReference>
<dbReference type="Pfam" id="PF01641">
    <property type="entry name" value="SelR"/>
    <property type="match status" value="1"/>
</dbReference>
<protein>
    <recommendedName>
        <fullName evidence="7">Peptide methionine sulfoxide reductase MsrA</fullName>
        <shortName evidence="7">Protein-methionine-S-oxide reductase</shortName>
        <ecNumber evidence="7">1.8.4.11</ecNumber>
    </recommendedName>
    <alternativeName>
        <fullName evidence="7">Peptide-methionine (S)-S-oxide reductase</fullName>
        <shortName evidence="7">Peptide Met(O) reductase</shortName>
    </alternativeName>
</protein>
<evidence type="ECO:0000256" key="6">
    <source>
        <dbReference type="ARBA" id="ARBA00048782"/>
    </source>
</evidence>
<gene>
    <name evidence="7" type="primary">msrA</name>
    <name evidence="10" type="ORF">DESPIGER_1249</name>
</gene>
<dbReference type="InterPro" id="IPR011057">
    <property type="entry name" value="Mss4-like_sf"/>
</dbReference>
<comment type="function">
    <text evidence="3 7">Has an important function as a repair enzyme for proteins that have been inactivated by oxidation. Catalyzes the reversible oxidation-reduction of methionine sulfoxide in proteins to methionine.</text>
</comment>
<reference evidence="11" key="1">
    <citation type="submission" date="2016-10" db="EMBL/GenBank/DDBJ databases">
        <authorList>
            <person name="Wegmann U."/>
        </authorList>
    </citation>
    <scope>NUCLEOTIDE SEQUENCE [LARGE SCALE GENOMIC DNA]</scope>
</reference>